<evidence type="ECO:0000313" key="2">
    <source>
        <dbReference type="Proteomes" id="UP001432027"/>
    </source>
</evidence>
<comment type="caution">
    <text evidence="1">The sequence shown here is derived from an EMBL/GenBank/DDBJ whole genome shotgun (WGS) entry which is preliminary data.</text>
</comment>
<dbReference type="EMBL" id="BTSX01000005">
    <property type="protein sequence ID" value="GMT02049.1"/>
    <property type="molecule type" value="Genomic_DNA"/>
</dbReference>
<name>A0AAV5U7E5_9BILA</name>
<organism evidence="1 2">
    <name type="scientific">Pristionchus entomophagus</name>
    <dbReference type="NCBI Taxonomy" id="358040"/>
    <lineage>
        <taxon>Eukaryota</taxon>
        <taxon>Metazoa</taxon>
        <taxon>Ecdysozoa</taxon>
        <taxon>Nematoda</taxon>
        <taxon>Chromadorea</taxon>
        <taxon>Rhabditida</taxon>
        <taxon>Rhabditina</taxon>
        <taxon>Diplogasteromorpha</taxon>
        <taxon>Diplogasteroidea</taxon>
        <taxon>Neodiplogasteridae</taxon>
        <taxon>Pristionchus</taxon>
    </lineage>
</organism>
<accession>A0AAV5U7E5</accession>
<gene>
    <name evidence="1" type="ORF">PENTCL1PPCAC_24223</name>
</gene>
<keyword evidence="2" id="KW-1185">Reference proteome</keyword>
<evidence type="ECO:0000313" key="1">
    <source>
        <dbReference type="EMBL" id="GMT02049.1"/>
    </source>
</evidence>
<reference evidence="1" key="1">
    <citation type="submission" date="2023-10" db="EMBL/GenBank/DDBJ databases">
        <title>Genome assembly of Pristionchus species.</title>
        <authorList>
            <person name="Yoshida K."/>
            <person name="Sommer R.J."/>
        </authorList>
    </citation>
    <scope>NUCLEOTIDE SEQUENCE</scope>
    <source>
        <strain evidence="1">RS0144</strain>
    </source>
</reference>
<protein>
    <submittedName>
        <fullName evidence="1">Uncharacterized protein</fullName>
    </submittedName>
</protein>
<dbReference type="Proteomes" id="UP001432027">
    <property type="component" value="Unassembled WGS sequence"/>
</dbReference>
<sequence length="92" mass="10785">MTRRPYCFNWITRQQGSLSEELRLLQPMHRLQRRSHSFIRSIIFPISSICAVRSRSTRSRIRTLATIFSPSSISMKELRVRSKSISASRDCL</sequence>
<dbReference type="AlphaFoldDB" id="A0AAV5U7E5"/>
<proteinExistence type="predicted"/>